<dbReference type="Proteomes" id="UP000606499">
    <property type="component" value="Unassembled WGS sequence"/>
</dbReference>
<dbReference type="EC" id="2.3.1.28" evidence="4 10"/>
<gene>
    <name evidence="12" type="ORF">H8S45_11075</name>
</gene>
<evidence type="ECO:0000256" key="2">
    <source>
        <dbReference type="ARBA" id="ARBA00010571"/>
    </source>
</evidence>
<dbReference type="SUPFAM" id="SSF52777">
    <property type="entry name" value="CoA-dependent acyltransferases"/>
    <property type="match status" value="1"/>
</dbReference>
<evidence type="ECO:0000256" key="7">
    <source>
        <dbReference type="ARBA" id="ARBA00023251"/>
    </source>
</evidence>
<comment type="catalytic activity">
    <reaction evidence="10">
        <text>chloramphenicol + acetyl-CoA = chloramphenicol 3-acetate + CoA</text>
        <dbReference type="Rhea" id="RHEA:18421"/>
        <dbReference type="ChEBI" id="CHEBI:16730"/>
        <dbReference type="ChEBI" id="CHEBI:17698"/>
        <dbReference type="ChEBI" id="CHEBI:57287"/>
        <dbReference type="ChEBI" id="CHEBI:57288"/>
        <dbReference type="EC" id="2.3.1.28"/>
    </reaction>
</comment>
<evidence type="ECO:0000256" key="10">
    <source>
        <dbReference type="RuleBase" id="RU000503"/>
    </source>
</evidence>
<evidence type="ECO:0000256" key="4">
    <source>
        <dbReference type="ARBA" id="ARBA00013235"/>
    </source>
</evidence>
<name>A0A923RWH5_9FIRM</name>
<dbReference type="GO" id="GO:0046677">
    <property type="term" value="P:response to antibiotic"/>
    <property type="evidence" value="ECO:0007669"/>
    <property type="project" value="UniProtKB-KW"/>
</dbReference>
<dbReference type="AlphaFoldDB" id="A0A923RWH5"/>
<evidence type="ECO:0000256" key="11">
    <source>
        <dbReference type="RuleBase" id="RU004156"/>
    </source>
</evidence>
<feature type="active site" description="Proton acceptor" evidence="9">
    <location>
        <position position="185"/>
    </location>
</feature>
<dbReference type="PROSITE" id="PS00100">
    <property type="entry name" value="CAT"/>
    <property type="match status" value="1"/>
</dbReference>
<organism evidence="12 13">
    <name type="scientific">Agathobaculum faecis</name>
    <dbReference type="NCBI Taxonomy" id="2763013"/>
    <lineage>
        <taxon>Bacteria</taxon>
        <taxon>Bacillati</taxon>
        <taxon>Bacillota</taxon>
        <taxon>Clostridia</taxon>
        <taxon>Eubacteriales</taxon>
        <taxon>Butyricicoccaceae</taxon>
        <taxon>Agathobaculum</taxon>
    </lineage>
</organism>
<evidence type="ECO:0000313" key="12">
    <source>
        <dbReference type="EMBL" id="MBC5725998.1"/>
    </source>
</evidence>
<dbReference type="InterPro" id="IPR018372">
    <property type="entry name" value="Chloramphenicol_AcTrfase_AS"/>
</dbReference>
<protein>
    <recommendedName>
        <fullName evidence="5 10">Chloramphenicol acetyltransferase</fullName>
        <ecNumber evidence="4 10">2.3.1.28</ecNumber>
    </recommendedName>
</protein>
<evidence type="ECO:0000256" key="5">
    <source>
        <dbReference type="ARBA" id="ARBA00020291"/>
    </source>
</evidence>
<keyword evidence="6 10" id="KW-0808">Transferase</keyword>
<dbReference type="Gene3D" id="3.30.559.10">
    <property type="entry name" value="Chloramphenicol acetyltransferase-like domain"/>
    <property type="match status" value="1"/>
</dbReference>
<dbReference type="PIRSF" id="PIRSF000440">
    <property type="entry name" value="CAT"/>
    <property type="match status" value="1"/>
</dbReference>
<keyword evidence="7 10" id="KW-0046">Antibiotic resistance</keyword>
<keyword evidence="13" id="KW-1185">Reference proteome</keyword>
<accession>A0A923RWH5</accession>
<comment type="subunit">
    <text evidence="3">Homotrimer.</text>
</comment>
<reference evidence="12" key="1">
    <citation type="submission" date="2020-08" db="EMBL/GenBank/DDBJ databases">
        <title>Genome public.</title>
        <authorList>
            <person name="Liu C."/>
            <person name="Sun Q."/>
        </authorList>
    </citation>
    <scope>NUCLEOTIDE SEQUENCE</scope>
    <source>
        <strain evidence="12">NSJ-28</strain>
    </source>
</reference>
<proteinExistence type="inferred from homology"/>
<evidence type="ECO:0000256" key="6">
    <source>
        <dbReference type="ARBA" id="ARBA00022679"/>
    </source>
</evidence>
<dbReference type="Pfam" id="PF00302">
    <property type="entry name" value="CAT"/>
    <property type="match status" value="1"/>
</dbReference>
<dbReference type="PANTHER" id="PTHR38474">
    <property type="entry name" value="SLR0299 PROTEIN"/>
    <property type="match status" value="1"/>
</dbReference>
<dbReference type="RefSeq" id="WP_054328028.1">
    <property type="nucleotide sequence ID" value="NZ_JACOPL010000010.1"/>
</dbReference>
<evidence type="ECO:0000256" key="1">
    <source>
        <dbReference type="ARBA" id="ARBA00002150"/>
    </source>
</evidence>
<dbReference type="GO" id="GO:0008811">
    <property type="term" value="F:chloramphenicol O-acetyltransferase activity"/>
    <property type="evidence" value="ECO:0007669"/>
    <property type="project" value="UniProtKB-EC"/>
</dbReference>
<comment type="similarity">
    <text evidence="2 11">Belongs to the chloramphenicol acetyltransferase family.</text>
</comment>
<dbReference type="EMBL" id="JACOPL010000010">
    <property type="protein sequence ID" value="MBC5725998.1"/>
    <property type="molecule type" value="Genomic_DNA"/>
</dbReference>
<comment type="function">
    <text evidence="1 10">This enzyme is an effector of chloramphenicol resistance in bacteria.</text>
</comment>
<comment type="caution">
    <text evidence="12">The sequence shown here is derived from an EMBL/GenBank/DDBJ whole genome shotgun (WGS) entry which is preliminary data.</text>
</comment>
<evidence type="ECO:0000256" key="3">
    <source>
        <dbReference type="ARBA" id="ARBA00011233"/>
    </source>
</evidence>
<keyword evidence="8 10" id="KW-0012">Acyltransferase</keyword>
<dbReference type="SMART" id="SM01059">
    <property type="entry name" value="CAT"/>
    <property type="match status" value="1"/>
</dbReference>
<evidence type="ECO:0000313" key="13">
    <source>
        <dbReference type="Proteomes" id="UP000606499"/>
    </source>
</evidence>
<evidence type="ECO:0000256" key="9">
    <source>
        <dbReference type="PIRSR" id="PIRSR000440-1"/>
    </source>
</evidence>
<evidence type="ECO:0000256" key="8">
    <source>
        <dbReference type="ARBA" id="ARBA00023315"/>
    </source>
</evidence>
<dbReference type="PANTHER" id="PTHR38474:SF2">
    <property type="entry name" value="CHLORAMPHENICOL ACETYLTRANSFERASE"/>
    <property type="match status" value="1"/>
</dbReference>
<sequence length="212" mass="24693">MFHPIDLQGWEQRDTFTHFMQAGCVYSLTRELCVTAFRRYTKESGLRFFPAFTWAVAAAVNSRPEFRLGYDSAGRLGRFDTVHPEYTVLSEETGRMDSLCTAYTHRFPDFYAAMVQDIRRFHMQGLRTAPRENTVLLSCVPWFSYTEVSFRMKDDRIFLRPFIVWGRLTASGGETVLPFTLQIHHAAADGYHCHLFFCYLEELLRCPAEWLG</sequence>
<dbReference type="InterPro" id="IPR023213">
    <property type="entry name" value="CAT-like_dom_sf"/>
</dbReference>
<dbReference type="InterPro" id="IPR001707">
    <property type="entry name" value="Cmp_AcTrfase"/>
</dbReference>